<keyword evidence="3" id="KW-1185">Reference proteome</keyword>
<name>A0A326TZW0_THEHA</name>
<protein>
    <submittedName>
        <fullName evidence="2">Inner membrane protein</fullName>
    </submittedName>
</protein>
<keyword evidence="1" id="KW-1133">Transmembrane helix</keyword>
<keyword evidence="1" id="KW-0472">Membrane</keyword>
<sequence>MEGRSHLLMGLAAGVVLDSFVHLSGDPLTLATSVPLALVVKKAVFYSAVGFGALLPDIDNARSMLGRRFGWISRTIQHVAGHRTIFHSLLGLALGSLLAIGLEQVVIFLLGTRGLQAPAHIVSLSHVVFFGVLFGCIVHIACDSLTEGGVPLFWPYRKRFGIPPRPDMRFKTGTWVEHVVVWGFIILVLLGIWQSILVI</sequence>
<evidence type="ECO:0000256" key="1">
    <source>
        <dbReference type="SAM" id="Phobius"/>
    </source>
</evidence>
<proteinExistence type="predicted"/>
<reference evidence="2 3" key="1">
    <citation type="submission" date="2018-06" db="EMBL/GenBank/DDBJ databases">
        <title>Genomic Encyclopedia of Archaeal and Bacterial Type Strains, Phase II (KMG-II): from individual species to whole genera.</title>
        <authorList>
            <person name="Goeker M."/>
        </authorList>
    </citation>
    <scope>NUCLEOTIDE SEQUENCE [LARGE SCALE GENOMIC DNA]</scope>
    <source>
        <strain evidence="2 3">ATCC BAA-1881</strain>
    </source>
</reference>
<keyword evidence="1" id="KW-0812">Transmembrane</keyword>
<dbReference type="PANTHER" id="PTHR35531">
    <property type="entry name" value="INNER MEMBRANE PROTEIN YBCI-RELATED"/>
    <property type="match status" value="1"/>
</dbReference>
<accession>A0A326TZW0</accession>
<feature type="transmembrane region" description="Helical" evidence="1">
    <location>
        <begin position="39"/>
        <end position="58"/>
    </location>
</feature>
<dbReference type="RefSeq" id="WP_111325477.1">
    <property type="nucleotide sequence ID" value="NZ_BIFX01000001.1"/>
</dbReference>
<dbReference type="InterPro" id="IPR007404">
    <property type="entry name" value="YdjM-like"/>
</dbReference>
<evidence type="ECO:0000313" key="3">
    <source>
        <dbReference type="Proteomes" id="UP000248806"/>
    </source>
</evidence>
<comment type="caution">
    <text evidence="2">The sequence shown here is derived from an EMBL/GenBank/DDBJ whole genome shotgun (WGS) entry which is preliminary data.</text>
</comment>
<dbReference type="Pfam" id="PF04307">
    <property type="entry name" value="YdjM"/>
    <property type="match status" value="1"/>
</dbReference>
<dbReference type="AlphaFoldDB" id="A0A326TZW0"/>
<evidence type="ECO:0000313" key="2">
    <source>
        <dbReference type="EMBL" id="PZW22984.1"/>
    </source>
</evidence>
<dbReference type="EMBL" id="QKUF01000028">
    <property type="protein sequence ID" value="PZW22984.1"/>
    <property type="molecule type" value="Genomic_DNA"/>
</dbReference>
<organism evidence="2 3">
    <name type="scientific">Thermosporothrix hazakensis</name>
    <dbReference type="NCBI Taxonomy" id="644383"/>
    <lineage>
        <taxon>Bacteria</taxon>
        <taxon>Bacillati</taxon>
        <taxon>Chloroflexota</taxon>
        <taxon>Ktedonobacteria</taxon>
        <taxon>Ktedonobacterales</taxon>
        <taxon>Thermosporotrichaceae</taxon>
        <taxon>Thermosporothrix</taxon>
    </lineage>
</organism>
<dbReference type="PANTHER" id="PTHR35531:SF1">
    <property type="entry name" value="INNER MEMBRANE PROTEIN YBCI-RELATED"/>
    <property type="match status" value="1"/>
</dbReference>
<feature type="transmembrane region" description="Helical" evidence="1">
    <location>
        <begin position="175"/>
        <end position="196"/>
    </location>
</feature>
<feature type="transmembrane region" description="Helical" evidence="1">
    <location>
        <begin position="89"/>
        <end position="110"/>
    </location>
</feature>
<dbReference type="Proteomes" id="UP000248806">
    <property type="component" value="Unassembled WGS sequence"/>
</dbReference>
<dbReference type="OrthoDB" id="6163946at2"/>
<gene>
    <name evidence="2" type="ORF">EI42_05196</name>
</gene>